<dbReference type="InParanoid" id="Q2HEM5"/>
<dbReference type="EMBL" id="CH408029">
    <property type="protein sequence ID" value="EAQ93094.1"/>
    <property type="molecule type" value="Genomic_DNA"/>
</dbReference>
<sequence>MPMSTATRTYTSVITLNIDTVTGVVIPSVGEVTITYYRTIFPPNELPVTKPPDPVKVTGVEVIEGTAVDIVQTQGPVVVVVAPSNKVETQVVGPQVSTGMARVGGSVVTNVVIITPTPGRPAQVVTTVGGTPVTVVNNPDPVTVVREVDGLQRTIVETPPPQTIVSIQGGVATTIMGGQPVTNTIVGNVGGTPVTRVFVTTPAGPPFQPVSYTVVKDAGGILVTEIIVTTPTAAGQPLTLTAVDIVGGRPGYASCGDDCQWGWWPGRFSFTITTNVGGTPTVITITPPPTTTVETNNGTPVTRVFTPPVTSFTTTIGGSLTTQVISEREEKIPSTSLYVWKLRVCLSLFHSHNHHTTPVAG</sequence>
<dbReference type="STRING" id="306901.Q2HEM5"/>
<protein>
    <submittedName>
        <fullName evidence="1">Uncharacterized protein</fullName>
    </submittedName>
</protein>
<proteinExistence type="predicted"/>
<evidence type="ECO:0000313" key="2">
    <source>
        <dbReference type="Proteomes" id="UP000001056"/>
    </source>
</evidence>
<accession>Q2HEM5</accession>
<dbReference type="RefSeq" id="XP_001220550.1">
    <property type="nucleotide sequence ID" value="XM_001220549.1"/>
</dbReference>
<dbReference type="Proteomes" id="UP000001056">
    <property type="component" value="Unassembled WGS sequence"/>
</dbReference>
<dbReference type="HOGENOM" id="CLU_767266_0_0_1"/>
<organism evidence="1 2">
    <name type="scientific">Chaetomium globosum (strain ATCC 6205 / CBS 148.51 / DSM 1962 / NBRC 6347 / NRRL 1970)</name>
    <name type="common">Soil fungus</name>
    <dbReference type="NCBI Taxonomy" id="306901"/>
    <lineage>
        <taxon>Eukaryota</taxon>
        <taxon>Fungi</taxon>
        <taxon>Dikarya</taxon>
        <taxon>Ascomycota</taxon>
        <taxon>Pezizomycotina</taxon>
        <taxon>Sordariomycetes</taxon>
        <taxon>Sordariomycetidae</taxon>
        <taxon>Sordariales</taxon>
        <taxon>Chaetomiaceae</taxon>
        <taxon>Chaetomium</taxon>
    </lineage>
</organism>
<gene>
    <name evidence="1" type="ORF">CHGG_01329</name>
</gene>
<dbReference type="AlphaFoldDB" id="Q2HEM5"/>
<name>Q2HEM5_CHAGB</name>
<dbReference type="GeneID" id="4387295"/>
<reference evidence="2" key="1">
    <citation type="journal article" date="2015" name="Genome Announc.">
        <title>Draft genome sequence of the cellulolytic fungus Chaetomium globosum.</title>
        <authorList>
            <person name="Cuomo C.A."/>
            <person name="Untereiner W.A."/>
            <person name="Ma L.-J."/>
            <person name="Grabherr M."/>
            <person name="Birren B.W."/>
        </authorList>
    </citation>
    <scope>NUCLEOTIDE SEQUENCE [LARGE SCALE GENOMIC DNA]</scope>
    <source>
        <strain evidence="2">ATCC 6205 / CBS 148.51 / DSM 1962 / NBRC 6347 / NRRL 1970</strain>
    </source>
</reference>
<evidence type="ECO:0000313" key="1">
    <source>
        <dbReference type="EMBL" id="EAQ93094.1"/>
    </source>
</evidence>
<dbReference type="VEuPathDB" id="FungiDB:CHGG_01329"/>
<keyword evidence="2" id="KW-1185">Reference proteome</keyword>